<organism evidence="1 2">
    <name type="scientific">Mycetocola lacteus</name>
    <dbReference type="NCBI Taxonomy" id="76637"/>
    <lineage>
        <taxon>Bacteria</taxon>
        <taxon>Bacillati</taxon>
        <taxon>Actinomycetota</taxon>
        <taxon>Actinomycetes</taxon>
        <taxon>Micrococcales</taxon>
        <taxon>Microbacteriaceae</taxon>
        <taxon>Mycetocola</taxon>
    </lineage>
</organism>
<keyword evidence="2" id="KW-1185">Reference proteome</keyword>
<proteinExistence type="predicted"/>
<dbReference type="EMBL" id="RCUY01000017">
    <property type="protein sequence ID" value="RLP78809.1"/>
    <property type="molecule type" value="Genomic_DNA"/>
</dbReference>
<protein>
    <submittedName>
        <fullName evidence="1">DUF2804 family protein</fullName>
    </submittedName>
</protein>
<dbReference type="Proteomes" id="UP000269438">
    <property type="component" value="Unassembled WGS sequence"/>
</dbReference>
<dbReference type="Pfam" id="PF10974">
    <property type="entry name" value="DUF2804"/>
    <property type="match status" value="1"/>
</dbReference>
<evidence type="ECO:0000313" key="1">
    <source>
        <dbReference type="EMBL" id="RLP78809.1"/>
    </source>
</evidence>
<gene>
    <name evidence="1" type="ORF">D9V34_17170</name>
</gene>
<accession>A0A3L7AEJ5</accession>
<dbReference type="RefSeq" id="WP_121689688.1">
    <property type="nucleotide sequence ID" value="NZ_RCUY01000017.1"/>
</dbReference>
<name>A0A3L7AEJ5_9MICO</name>
<sequence>MSLGVLTREITKPVPLRLASGIVNPDAIGFSRAPLHQAAGRETGQDRRRDHWLVSTPTHILIISTGRDQRGVQQRLWVLDRATHAHIEIAPTRPKDAMGSLPQSPETGPIRVHSLNLDISIDEVPGGTRLRVYGGRVQLDLWVGRPLIQQSLSTVVSHDNRAFDYVLSDLTRPVTGRLAIDGSWEDLASESTWAVHNYSHCCHRRERDEVRAEAIGIGVLESDSSVHRLGIRLGAGSGLLVDGVLDYDAAAAQTERLENGAIRLFGPHFDLRFTALSDAPADARGERRSRVGLFAGWIEQAPGIRLTVSALTGWLSLPGTPDTSR</sequence>
<comment type="caution">
    <text evidence="1">The sequence shown here is derived from an EMBL/GenBank/DDBJ whole genome shotgun (WGS) entry which is preliminary data.</text>
</comment>
<dbReference type="InterPro" id="IPR021243">
    <property type="entry name" value="DUF2804"/>
</dbReference>
<dbReference type="OrthoDB" id="9762066at2"/>
<dbReference type="AlphaFoldDB" id="A0A3L7AEJ5"/>
<evidence type="ECO:0000313" key="2">
    <source>
        <dbReference type="Proteomes" id="UP000269438"/>
    </source>
</evidence>
<reference evidence="1 2" key="1">
    <citation type="submission" date="2018-10" db="EMBL/GenBank/DDBJ databases">
        <authorList>
            <person name="Li J."/>
        </authorList>
    </citation>
    <scope>NUCLEOTIDE SEQUENCE [LARGE SCALE GENOMIC DNA]</scope>
    <source>
        <strain evidence="1 2">JCM 11654</strain>
    </source>
</reference>